<evidence type="ECO:0000256" key="1">
    <source>
        <dbReference type="SAM" id="MobiDB-lite"/>
    </source>
</evidence>
<proteinExistence type="predicted"/>
<name>A0AAE1CQR5_9GAST</name>
<reference evidence="2" key="1">
    <citation type="journal article" date="2023" name="G3 (Bethesda)">
        <title>A reference genome for the long-term kleptoplast-retaining sea slug Elysia crispata morphotype clarki.</title>
        <authorList>
            <person name="Eastman K.E."/>
            <person name="Pendleton A.L."/>
            <person name="Shaikh M.A."/>
            <person name="Suttiyut T."/>
            <person name="Ogas R."/>
            <person name="Tomko P."/>
            <person name="Gavelis G."/>
            <person name="Widhalm J.R."/>
            <person name="Wisecaver J.H."/>
        </authorList>
    </citation>
    <scope>NUCLEOTIDE SEQUENCE</scope>
    <source>
        <strain evidence="2">ECLA1</strain>
    </source>
</reference>
<dbReference type="Proteomes" id="UP001283361">
    <property type="component" value="Unassembled WGS sequence"/>
</dbReference>
<evidence type="ECO:0000313" key="3">
    <source>
        <dbReference type="Proteomes" id="UP001283361"/>
    </source>
</evidence>
<evidence type="ECO:0000313" key="2">
    <source>
        <dbReference type="EMBL" id="KAK3729379.1"/>
    </source>
</evidence>
<comment type="caution">
    <text evidence="2">The sequence shown here is derived from an EMBL/GenBank/DDBJ whole genome shotgun (WGS) entry which is preliminary data.</text>
</comment>
<gene>
    <name evidence="2" type="ORF">RRG08_053578</name>
</gene>
<feature type="region of interest" description="Disordered" evidence="1">
    <location>
        <begin position="1"/>
        <end position="21"/>
    </location>
</feature>
<dbReference type="AlphaFoldDB" id="A0AAE1CQR5"/>
<organism evidence="2 3">
    <name type="scientific">Elysia crispata</name>
    <name type="common">lettuce slug</name>
    <dbReference type="NCBI Taxonomy" id="231223"/>
    <lineage>
        <taxon>Eukaryota</taxon>
        <taxon>Metazoa</taxon>
        <taxon>Spiralia</taxon>
        <taxon>Lophotrochozoa</taxon>
        <taxon>Mollusca</taxon>
        <taxon>Gastropoda</taxon>
        <taxon>Heterobranchia</taxon>
        <taxon>Euthyneura</taxon>
        <taxon>Panpulmonata</taxon>
        <taxon>Sacoglossa</taxon>
        <taxon>Placobranchoidea</taxon>
        <taxon>Plakobranchidae</taxon>
        <taxon>Elysia</taxon>
    </lineage>
</organism>
<keyword evidence="3" id="KW-1185">Reference proteome</keyword>
<sequence>MASTGPPGPLKADSSGCVGTENLSQPFREQIRPSVSSRHFIWCIVFLRRPRSQHPTCNQTAKACDKFSWSGAPIESLADRAAPAGRE</sequence>
<dbReference type="EMBL" id="JAWDGP010007144">
    <property type="protein sequence ID" value="KAK3729379.1"/>
    <property type="molecule type" value="Genomic_DNA"/>
</dbReference>
<protein>
    <submittedName>
        <fullName evidence="2">Uncharacterized protein</fullName>
    </submittedName>
</protein>
<accession>A0AAE1CQR5</accession>